<comment type="caution">
    <text evidence="1">The sequence shown here is derived from an EMBL/GenBank/DDBJ whole genome shotgun (WGS) entry which is preliminary data.</text>
</comment>
<organism evidence="1 2">
    <name type="scientific">Ureibacillus aquaedulcis</name>
    <dbReference type="NCBI Taxonomy" id="3058421"/>
    <lineage>
        <taxon>Bacteria</taxon>
        <taxon>Bacillati</taxon>
        <taxon>Bacillota</taxon>
        <taxon>Bacilli</taxon>
        <taxon>Bacillales</taxon>
        <taxon>Caryophanaceae</taxon>
        <taxon>Ureibacillus</taxon>
    </lineage>
</organism>
<gene>
    <name evidence="1" type="ORF">QYB95_05990</name>
</gene>
<sequence>MNNMESNLNDLPFNVWEEGEKKEILNLEGFEYNAFTEKDDNQQGNVLSIENLNVRKKMKKASVSEEVKALANELEIKLNKDKNKKSIGSDPDAFDENEFIKSKSPIKYEENFIYITEYIGDIKMKTRLSNFIINPLYTINSEDENTLYYVRIQNSRTSKSLTVDGETLSNNRLFKSFCRSKGNFNWLGTQKNLDLLNDYLISSFDCPEVQESNYMGFQIDLESYNPEDPEKIEDNVWLFPTHAFYNGELLYPDSDGIIHTPKKNYLLNRKNFSAFNMSVAPVQMTPNKEEVLTVLSNLYELYSNYLWLGIGYMTASLQVSTIAKYSNQFPYFYPAGVRHTGKTDYLNFMYKFAGINAELNVPPERLDVFRKHLAYYSHLPYGYDEAQDENNYKATSFFERFKAELKTLFNRKEIQRGDKDPNKIHRFPIRTVLTFSGEVPTSESAIRSRTVFVESSKFYHDMETYDEVIQNEEIIHWMGQYMMRTSHGWRGEIVNYYHDYLDMMKAELFKPILSRVKKNYAIILAGATVFMNQMDRKFNTKFNTPYTIKSLLDFVYNEMVRSQEAVEESQNCVTFLSQVAHLANTGMLRKNIHYKVDEDENSNPQTLYLAHSAAWNALQDSRLPTTYNATNQITSELEQFSFFVKSEKKHFQKKIGGKNYRVWVFNLQDSQIPEFFQHFSDPQYLIDKNNGPY</sequence>
<reference evidence="1" key="1">
    <citation type="submission" date="2023-07" db="EMBL/GenBank/DDBJ databases">
        <title>Ureibacillus sp. isolated from freshwater well.</title>
        <authorList>
            <person name="Kirdat K."/>
            <person name="Bhatt A."/>
            <person name="Teware R."/>
            <person name="Bhavsar Y."/>
            <person name="Yadav A."/>
        </authorList>
    </citation>
    <scope>NUCLEOTIDE SEQUENCE</scope>
    <source>
        <strain evidence="1">BA0131</strain>
    </source>
</reference>
<evidence type="ECO:0000313" key="2">
    <source>
        <dbReference type="Proteomes" id="UP001172743"/>
    </source>
</evidence>
<accession>A0ABT8GNU4</accession>
<name>A0ABT8GNU4_9BACL</name>
<protein>
    <recommendedName>
        <fullName evidence="3">DUF927 domain-containing protein</fullName>
    </recommendedName>
</protein>
<keyword evidence="2" id="KW-1185">Reference proteome</keyword>
<proteinExistence type="predicted"/>
<dbReference type="RefSeq" id="WP_301137373.1">
    <property type="nucleotide sequence ID" value="NZ_JAUHTQ010000003.1"/>
</dbReference>
<dbReference type="Proteomes" id="UP001172743">
    <property type="component" value="Unassembled WGS sequence"/>
</dbReference>
<evidence type="ECO:0008006" key="3">
    <source>
        <dbReference type="Google" id="ProtNLM"/>
    </source>
</evidence>
<evidence type="ECO:0000313" key="1">
    <source>
        <dbReference type="EMBL" id="MDN4493087.1"/>
    </source>
</evidence>
<dbReference type="EMBL" id="JAUHTQ010000003">
    <property type="protein sequence ID" value="MDN4493087.1"/>
    <property type="molecule type" value="Genomic_DNA"/>
</dbReference>